<reference evidence="11 12" key="1">
    <citation type="submission" date="2020-08" db="EMBL/GenBank/DDBJ databases">
        <title>Genomic Encyclopedia of Type Strains, Phase IV (KMG-IV): sequencing the most valuable type-strain genomes for metagenomic binning, comparative biology and taxonomic classification.</title>
        <authorList>
            <person name="Goeker M."/>
        </authorList>
    </citation>
    <scope>NUCLEOTIDE SEQUENCE [LARGE SCALE GENOMIC DNA]</scope>
    <source>
        <strain evidence="11 12">DSM 102850</strain>
    </source>
</reference>
<evidence type="ECO:0000259" key="10">
    <source>
        <dbReference type="Pfam" id="PF20501"/>
    </source>
</evidence>
<evidence type="ECO:0000313" key="12">
    <source>
        <dbReference type="Proteomes" id="UP000563524"/>
    </source>
</evidence>
<dbReference type="PANTHER" id="PTHR43373">
    <property type="entry name" value="NA(+)/H(+) ANTIPORTER SUBUNIT"/>
    <property type="match status" value="1"/>
</dbReference>
<evidence type="ECO:0000256" key="7">
    <source>
        <dbReference type="SAM" id="MobiDB-lite"/>
    </source>
</evidence>
<keyword evidence="3" id="KW-1003">Cell membrane</keyword>
<proteinExistence type="predicted"/>
<evidence type="ECO:0000256" key="1">
    <source>
        <dbReference type="ARBA" id="ARBA00004651"/>
    </source>
</evidence>
<evidence type="ECO:0000256" key="6">
    <source>
        <dbReference type="ARBA" id="ARBA00023136"/>
    </source>
</evidence>
<dbReference type="Gene3D" id="1.20.120.1200">
    <property type="entry name" value="NADH-ubiquinone/plastoquinone oxidoreductase chain 6, subunit NuoJ"/>
    <property type="match status" value="1"/>
</dbReference>
<gene>
    <name evidence="11" type="ORF">GGQ59_001023</name>
</gene>
<keyword evidence="4 8" id="KW-0812">Transmembrane</keyword>
<evidence type="ECO:0000259" key="9">
    <source>
        <dbReference type="Pfam" id="PF13244"/>
    </source>
</evidence>
<dbReference type="AlphaFoldDB" id="A0A840I2M0"/>
<dbReference type="PANTHER" id="PTHR43373:SF1">
    <property type="entry name" value="NA(+)_H(+) ANTIPORTER SUBUNIT A"/>
    <property type="match status" value="1"/>
</dbReference>
<organism evidence="11 12">
    <name type="scientific">Parvularcula dongshanensis</name>
    <dbReference type="NCBI Taxonomy" id="1173995"/>
    <lineage>
        <taxon>Bacteria</taxon>
        <taxon>Pseudomonadati</taxon>
        <taxon>Pseudomonadota</taxon>
        <taxon>Alphaproteobacteria</taxon>
        <taxon>Parvularculales</taxon>
        <taxon>Parvularculaceae</taxon>
        <taxon>Parvularcula</taxon>
    </lineage>
</organism>
<feature type="transmembrane region" description="Helical" evidence="8">
    <location>
        <begin position="162"/>
        <end position="180"/>
    </location>
</feature>
<evidence type="ECO:0000256" key="5">
    <source>
        <dbReference type="ARBA" id="ARBA00022989"/>
    </source>
</evidence>
<protein>
    <submittedName>
        <fullName evidence="11">Multicomponent Na+:H+ antiporter subunit B</fullName>
    </submittedName>
</protein>
<evidence type="ECO:0000256" key="2">
    <source>
        <dbReference type="ARBA" id="ARBA00022448"/>
    </source>
</evidence>
<feature type="region of interest" description="Disordered" evidence="7">
    <location>
        <begin position="188"/>
        <end position="219"/>
    </location>
</feature>
<evidence type="ECO:0000256" key="3">
    <source>
        <dbReference type="ARBA" id="ARBA00022475"/>
    </source>
</evidence>
<evidence type="ECO:0000313" key="11">
    <source>
        <dbReference type="EMBL" id="MBB4658523.1"/>
    </source>
</evidence>
<comment type="caution">
    <text evidence="11">The sequence shown here is derived from an EMBL/GenBank/DDBJ whole genome shotgun (WGS) entry which is preliminary data.</text>
</comment>
<name>A0A840I2M0_9PROT</name>
<dbReference type="Pfam" id="PF20501">
    <property type="entry name" value="MbhE"/>
    <property type="match status" value="1"/>
</dbReference>
<feature type="domain" description="MrpA C-terminal/MbhE" evidence="10">
    <location>
        <begin position="101"/>
        <end position="180"/>
    </location>
</feature>
<dbReference type="InterPro" id="IPR025383">
    <property type="entry name" value="MrpA_C/MbhD"/>
</dbReference>
<feature type="transmembrane region" description="Helical" evidence="8">
    <location>
        <begin position="36"/>
        <end position="57"/>
    </location>
</feature>
<evidence type="ECO:0000256" key="4">
    <source>
        <dbReference type="ARBA" id="ARBA00022692"/>
    </source>
</evidence>
<keyword evidence="12" id="KW-1185">Reference proteome</keyword>
<evidence type="ECO:0000256" key="8">
    <source>
        <dbReference type="SAM" id="Phobius"/>
    </source>
</evidence>
<keyword evidence="6 8" id="KW-0472">Membrane</keyword>
<dbReference type="NCBIfam" id="NF009159">
    <property type="entry name" value="PRK12504.1"/>
    <property type="match status" value="1"/>
</dbReference>
<dbReference type="InterPro" id="IPR042106">
    <property type="entry name" value="Nuo/plastoQ_OxRdtase_6_NuoJ"/>
</dbReference>
<accession>A0A840I2M0</accession>
<keyword evidence="5 8" id="KW-1133">Transmembrane helix</keyword>
<dbReference type="Pfam" id="PF13244">
    <property type="entry name" value="MbhD"/>
    <property type="match status" value="1"/>
</dbReference>
<dbReference type="RefSeq" id="WP_183816417.1">
    <property type="nucleotide sequence ID" value="NZ_JACHOB010000001.1"/>
</dbReference>
<comment type="subcellular location">
    <subcellularLocation>
        <location evidence="1">Cell membrane</location>
        <topology evidence="1">Multi-pass membrane protein</topology>
    </subcellularLocation>
</comment>
<feature type="transmembrane region" description="Helical" evidence="8">
    <location>
        <begin position="63"/>
        <end position="85"/>
    </location>
</feature>
<feature type="domain" description="MrpA C-terminal/MbhD" evidence="9">
    <location>
        <begin position="22"/>
        <end position="85"/>
    </location>
</feature>
<dbReference type="GO" id="GO:0005886">
    <property type="term" value="C:plasma membrane"/>
    <property type="evidence" value="ECO:0007669"/>
    <property type="project" value="UniProtKB-SubCell"/>
</dbReference>
<feature type="transmembrane region" description="Helical" evidence="8">
    <location>
        <begin position="97"/>
        <end position="116"/>
    </location>
</feature>
<sequence length="219" mass="22859">MEIPFEPGFSWTVLIDLSLLTLLMLCGLAMVRMRRLFGVAMLSGIYSLLSAAFFVVLDAVDVAFTEAAVGAGVSTVLVLSGMALTSKREQRVSSRRTILPLAIVVIVGAALVYATIDMPAIGDPNSPANAYVGQAYVERSPEDIGVPNIVTGVLASYRGYDTMGETLVVFTAGLACLLLLGSGSIRGGRKVTDPAPSEDEASPVGEAPAPARPLSDGPR</sequence>
<dbReference type="EMBL" id="JACHOB010000001">
    <property type="protein sequence ID" value="MBB4658523.1"/>
    <property type="molecule type" value="Genomic_DNA"/>
</dbReference>
<feature type="transmembrane region" description="Helical" evidence="8">
    <location>
        <begin position="12"/>
        <end position="31"/>
    </location>
</feature>
<dbReference type="InterPro" id="IPR050616">
    <property type="entry name" value="CPA3_Na-H_Antiporter_A"/>
</dbReference>
<dbReference type="InterPro" id="IPR046806">
    <property type="entry name" value="MrpA_C/MbhE"/>
</dbReference>
<keyword evidence="2" id="KW-0813">Transport</keyword>
<dbReference type="Proteomes" id="UP000563524">
    <property type="component" value="Unassembled WGS sequence"/>
</dbReference>